<dbReference type="RefSeq" id="WP_116880801.1">
    <property type="nucleotide sequence ID" value="NZ_QURB01000004.1"/>
</dbReference>
<keyword evidence="1" id="KW-0732">Signal</keyword>
<dbReference type="OrthoDB" id="5292899at2"/>
<accession>A0A3E1EXW0</accession>
<proteinExistence type="predicted"/>
<feature type="chain" id="PRO_5017617692" evidence="1">
    <location>
        <begin position="23"/>
        <end position="218"/>
    </location>
</feature>
<dbReference type="Gene3D" id="2.40.128.110">
    <property type="entry name" value="Lipid/polyisoprenoid-binding, YceI-like"/>
    <property type="match status" value="1"/>
</dbReference>
<dbReference type="Pfam" id="PF04264">
    <property type="entry name" value="YceI"/>
    <property type="match status" value="1"/>
</dbReference>
<name>A0A3E1EXW0_9FLAO</name>
<dbReference type="InterPro" id="IPR036761">
    <property type="entry name" value="TTHA0802/YceI-like_sf"/>
</dbReference>
<dbReference type="AlphaFoldDB" id="A0A3E1EXW0"/>
<evidence type="ECO:0000313" key="4">
    <source>
        <dbReference type="Proteomes" id="UP000257127"/>
    </source>
</evidence>
<evidence type="ECO:0000259" key="2">
    <source>
        <dbReference type="Pfam" id="PF04264"/>
    </source>
</evidence>
<feature type="signal peptide" evidence="1">
    <location>
        <begin position="1"/>
        <end position="22"/>
    </location>
</feature>
<reference evidence="3 4" key="1">
    <citation type="submission" date="2018-08" db="EMBL/GenBank/DDBJ databases">
        <title>The draft genome squence of Brumimicrobium sp. N62.</title>
        <authorList>
            <person name="Du Z.-J."/>
            <person name="Luo H.-R."/>
        </authorList>
    </citation>
    <scope>NUCLEOTIDE SEQUENCE [LARGE SCALE GENOMIC DNA]</scope>
    <source>
        <strain evidence="3 4">N62</strain>
    </source>
</reference>
<comment type="caution">
    <text evidence="3">The sequence shown here is derived from an EMBL/GenBank/DDBJ whole genome shotgun (WGS) entry which is preliminary data.</text>
</comment>
<dbReference type="InterPro" id="IPR007372">
    <property type="entry name" value="Lipid/polyisoprenoid-bd_YceI"/>
</dbReference>
<sequence length="218" mass="23855">MKKNMKFLSVALVGLIMASCSGETKTSEAETNEVESKKPVTCMYSYSSENTELNFTAYKFLGKTGVGGTFTNVIVKGEESQNAQEVIESLSFKIPISSISTKDEGRDAKIEEHFFGTINTSEITGEVVGLDSLTNTMQLKITMNEVSNDITAKYTLKDGVFTIDAEIDVNDWNGNPGIVALNEVCKELHTDVANGDTESKLWPDVSISFSTELKEKCD</sequence>
<protein>
    <submittedName>
        <fullName evidence="3">YceI family protein</fullName>
    </submittedName>
</protein>
<evidence type="ECO:0000313" key="3">
    <source>
        <dbReference type="EMBL" id="RFC54400.1"/>
    </source>
</evidence>
<organism evidence="3 4">
    <name type="scientific">Brumimicrobium aurantiacum</name>
    <dbReference type="NCBI Taxonomy" id="1737063"/>
    <lineage>
        <taxon>Bacteria</taxon>
        <taxon>Pseudomonadati</taxon>
        <taxon>Bacteroidota</taxon>
        <taxon>Flavobacteriia</taxon>
        <taxon>Flavobacteriales</taxon>
        <taxon>Crocinitomicaceae</taxon>
        <taxon>Brumimicrobium</taxon>
    </lineage>
</organism>
<evidence type="ECO:0000256" key="1">
    <source>
        <dbReference type="SAM" id="SignalP"/>
    </source>
</evidence>
<feature type="domain" description="Lipid/polyisoprenoid-binding YceI-like" evidence="2">
    <location>
        <begin position="44"/>
        <end position="211"/>
    </location>
</feature>
<dbReference type="SUPFAM" id="SSF101874">
    <property type="entry name" value="YceI-like"/>
    <property type="match status" value="1"/>
</dbReference>
<dbReference type="Proteomes" id="UP000257127">
    <property type="component" value="Unassembled WGS sequence"/>
</dbReference>
<dbReference type="PROSITE" id="PS51257">
    <property type="entry name" value="PROKAR_LIPOPROTEIN"/>
    <property type="match status" value="1"/>
</dbReference>
<dbReference type="EMBL" id="QURB01000004">
    <property type="protein sequence ID" value="RFC54400.1"/>
    <property type="molecule type" value="Genomic_DNA"/>
</dbReference>
<keyword evidence="4" id="KW-1185">Reference proteome</keyword>
<gene>
    <name evidence="3" type="ORF">DXU93_08210</name>
</gene>